<dbReference type="SMART" id="SM00355">
    <property type="entry name" value="ZnF_C2H2"/>
    <property type="match status" value="4"/>
</dbReference>
<proteinExistence type="predicted"/>
<reference evidence="4" key="1">
    <citation type="submission" date="2017-02" db="UniProtKB">
        <authorList>
            <consortium name="WormBaseParasite"/>
        </authorList>
    </citation>
    <scope>IDENTIFICATION</scope>
</reference>
<evidence type="ECO:0000313" key="4">
    <source>
        <dbReference type="WBParaSite" id="TTAC_0000278701-mRNA-1"/>
    </source>
</evidence>
<organism evidence="4">
    <name type="scientific">Hydatigena taeniaeformis</name>
    <name type="common">Feline tapeworm</name>
    <name type="synonym">Taenia taeniaeformis</name>
    <dbReference type="NCBI Taxonomy" id="6205"/>
    <lineage>
        <taxon>Eukaryota</taxon>
        <taxon>Metazoa</taxon>
        <taxon>Spiralia</taxon>
        <taxon>Lophotrochozoa</taxon>
        <taxon>Platyhelminthes</taxon>
        <taxon>Cestoda</taxon>
        <taxon>Eucestoda</taxon>
        <taxon>Cyclophyllidea</taxon>
        <taxon>Taeniidae</taxon>
        <taxon>Hydatigera</taxon>
    </lineage>
</organism>
<dbReference type="WBParaSite" id="TTAC_0000278701-mRNA-1">
    <property type="protein sequence ID" value="TTAC_0000278701-mRNA-1"/>
    <property type="gene ID" value="TTAC_0000278701"/>
</dbReference>
<dbReference type="EMBL" id="UYWX01001491">
    <property type="protein sequence ID" value="VDM21120.1"/>
    <property type="molecule type" value="Genomic_DNA"/>
</dbReference>
<feature type="domain" description="C2H2-type" evidence="1">
    <location>
        <begin position="290"/>
        <end position="312"/>
    </location>
</feature>
<evidence type="ECO:0000313" key="3">
    <source>
        <dbReference type="Proteomes" id="UP000274429"/>
    </source>
</evidence>
<name>A0A0R3WPU7_HYDTA</name>
<dbReference type="AlphaFoldDB" id="A0A0R3WPU7"/>
<evidence type="ECO:0000313" key="2">
    <source>
        <dbReference type="EMBL" id="VDM21120.1"/>
    </source>
</evidence>
<gene>
    <name evidence="2" type="ORF">TTAC_LOCUS2772</name>
</gene>
<dbReference type="InterPro" id="IPR013087">
    <property type="entry name" value="Znf_C2H2_type"/>
</dbReference>
<reference evidence="2 3" key="2">
    <citation type="submission" date="2018-11" db="EMBL/GenBank/DDBJ databases">
        <authorList>
            <consortium name="Pathogen Informatics"/>
        </authorList>
    </citation>
    <scope>NUCLEOTIDE SEQUENCE [LARGE SCALE GENOMIC DNA]</scope>
</reference>
<dbReference type="OrthoDB" id="338231at2759"/>
<dbReference type="STRING" id="6205.A0A0R3WPU7"/>
<sequence length="464" mass="52768">MNGVACRWSNCNQILPDILQLEAHLVSTHVPKTTSNGYLRGSDYSCGWPNCTYPISTCCSVLLATFIRHVKFHAFVEYLIQRNRFLLPAPISCIQKSDSHCEHLPSDYECGCGFTTDSFLTLFDHLRTCQQENCAKMEDFKAFVCPECLKTFETFDDLLAQAVSDPEKGNAIAFRSGFFCMWIGCTSSNNGFLSLRELLEHMEDHITSSSMCLWMGCSVLKNFSRPHLLLHAYSNVCRNNALEVFKKQPDLILRCMSKREDAAASRGCHDAKSKWFLERLRSSDYDGLYCMWSKCQLKYENPGEFLEHVLSHVGAEEGRSKCLWFNEAHRGVGGLCAVELAKGLRAHVRESHTVPRFLCPFCLVATYNRKCELFSHVSTRCITKRKSTVGYKRNLKGIRLPSGPLPLLPKPDQSSQQSEYLNELSDSFPSFFLEICLFCHGVSNYRHLMAKRGELMPTNVTVHF</sequence>
<accession>A0A0R3WPU7</accession>
<dbReference type="Proteomes" id="UP000274429">
    <property type="component" value="Unassembled WGS sequence"/>
</dbReference>
<dbReference type="PROSITE" id="PS00028">
    <property type="entry name" value="ZINC_FINGER_C2H2_1"/>
    <property type="match status" value="1"/>
</dbReference>
<keyword evidence="3" id="KW-1185">Reference proteome</keyword>
<protein>
    <submittedName>
        <fullName evidence="4">C2H2-type domain-containing protein</fullName>
    </submittedName>
</protein>
<evidence type="ECO:0000259" key="1">
    <source>
        <dbReference type="PROSITE" id="PS00028"/>
    </source>
</evidence>